<comment type="subcellular location">
    <subcellularLocation>
        <location evidence="1">Cell membrane</location>
        <topology evidence="1">Multi-pass membrane protein</topology>
    </subcellularLocation>
</comment>
<keyword evidence="5 8" id="KW-0472">Membrane</keyword>
<evidence type="ECO:0000256" key="8">
    <source>
        <dbReference type="SAM" id="Phobius"/>
    </source>
</evidence>
<dbReference type="AlphaFoldDB" id="A0A9N9MNB3"/>
<keyword evidence="4 8" id="KW-1133">Transmembrane helix</keyword>
<evidence type="ECO:0000256" key="7">
    <source>
        <dbReference type="ARBA" id="ARBA00023180"/>
    </source>
</evidence>
<evidence type="ECO:0000256" key="6">
    <source>
        <dbReference type="ARBA" id="ARBA00023170"/>
    </source>
</evidence>
<sequence length="554" mass="64881">MLHTVLLVLVFLPCLELKIQYLPIVEQENIKFEEYLKQQDFTSVNVKNCIAVVHSNISQAKDIINNWQITEKMAIQVLNAPIIYFTKDNTIYEHTILLVRNLKEILNLANLFLNQSTVWYSDPKYHVLLLKTKNMNNSAKELDFLWENHRILNFVLVFVNESKNLQKIYYNVFNKKLSKIPQNTNKIIDMKGYKIRTPMDRSSKANAIYENGKCIAGRVCNLMNPFLKFFNADIELVIPQGNAKMTYTDIRKYISSKKVDISFTEFFFRIEFTIYAPYSINPFLIVGLVPKAPVLPPSVTLFYIFHIYVWILIIIFKIFFIYFFHIFPIIKLKRALKLLLLCSYVYSIIFQNTFQGAVITALTTPKFFKDVNTVDELAASGLKVYVPDDWQEFVAKKLEITHLNFKVIGFLIWTLKETQACYVVTDWWGENLLLNKTKQGEYYSKYYHLTKDALGAGRITYLLARNSPFKKYFNTFLFLMNDFGLFLPFAKQKYQYKNEGAASTTLNLEHLYGAFLLLICGLCFSMLVFWFEIISNKKYLERKNKMNENTNVGT</sequence>
<organism evidence="10 11">
    <name type="scientific">Ceutorhynchus assimilis</name>
    <name type="common">cabbage seed weevil</name>
    <dbReference type="NCBI Taxonomy" id="467358"/>
    <lineage>
        <taxon>Eukaryota</taxon>
        <taxon>Metazoa</taxon>
        <taxon>Ecdysozoa</taxon>
        <taxon>Arthropoda</taxon>
        <taxon>Hexapoda</taxon>
        <taxon>Insecta</taxon>
        <taxon>Pterygota</taxon>
        <taxon>Neoptera</taxon>
        <taxon>Endopterygota</taxon>
        <taxon>Coleoptera</taxon>
        <taxon>Polyphaga</taxon>
        <taxon>Cucujiformia</taxon>
        <taxon>Curculionidae</taxon>
        <taxon>Ceutorhynchinae</taxon>
        <taxon>Ceutorhynchus</taxon>
    </lineage>
</organism>
<keyword evidence="9" id="KW-0732">Signal</keyword>
<dbReference type="SUPFAM" id="SSF53850">
    <property type="entry name" value="Periplasmic binding protein-like II"/>
    <property type="match status" value="1"/>
</dbReference>
<proteinExistence type="predicted"/>
<dbReference type="PANTHER" id="PTHR42643:SF39">
    <property type="entry name" value="IONOTROPIC RECEPTOR 56A-RELATED"/>
    <property type="match status" value="1"/>
</dbReference>
<name>A0A9N9MNB3_9CUCU</name>
<feature type="transmembrane region" description="Helical" evidence="8">
    <location>
        <begin position="510"/>
        <end position="533"/>
    </location>
</feature>
<keyword evidence="7" id="KW-0325">Glycoprotein</keyword>
<evidence type="ECO:0000256" key="9">
    <source>
        <dbReference type="SAM" id="SignalP"/>
    </source>
</evidence>
<evidence type="ECO:0000313" key="10">
    <source>
        <dbReference type="EMBL" id="CAG9768206.1"/>
    </source>
</evidence>
<feature type="transmembrane region" description="Helical" evidence="8">
    <location>
        <begin position="301"/>
        <end position="324"/>
    </location>
</feature>
<evidence type="ECO:0008006" key="12">
    <source>
        <dbReference type="Google" id="ProtNLM"/>
    </source>
</evidence>
<dbReference type="PANTHER" id="PTHR42643">
    <property type="entry name" value="IONOTROPIC RECEPTOR 20A-RELATED"/>
    <property type="match status" value="1"/>
</dbReference>
<reference evidence="10" key="1">
    <citation type="submission" date="2022-01" db="EMBL/GenBank/DDBJ databases">
        <authorList>
            <person name="King R."/>
        </authorList>
    </citation>
    <scope>NUCLEOTIDE SEQUENCE</scope>
</reference>
<evidence type="ECO:0000256" key="5">
    <source>
        <dbReference type="ARBA" id="ARBA00023136"/>
    </source>
</evidence>
<keyword evidence="6" id="KW-0675">Receptor</keyword>
<dbReference type="InterPro" id="IPR052192">
    <property type="entry name" value="Insect_Ionotropic_Sensory_Rcpt"/>
</dbReference>
<dbReference type="GO" id="GO:0005886">
    <property type="term" value="C:plasma membrane"/>
    <property type="evidence" value="ECO:0007669"/>
    <property type="project" value="UniProtKB-SubCell"/>
</dbReference>
<gene>
    <name evidence="10" type="ORF">CEUTPL_LOCUS8753</name>
</gene>
<keyword evidence="3 8" id="KW-0812">Transmembrane</keyword>
<dbReference type="OrthoDB" id="6819047at2759"/>
<evidence type="ECO:0000256" key="3">
    <source>
        <dbReference type="ARBA" id="ARBA00022692"/>
    </source>
</evidence>
<evidence type="ECO:0000313" key="11">
    <source>
        <dbReference type="Proteomes" id="UP001152799"/>
    </source>
</evidence>
<feature type="chain" id="PRO_5040133837" description="Ionotropic receptor" evidence="9">
    <location>
        <begin position="22"/>
        <end position="554"/>
    </location>
</feature>
<feature type="signal peptide" evidence="9">
    <location>
        <begin position="1"/>
        <end position="21"/>
    </location>
</feature>
<accession>A0A9N9MNB3</accession>
<keyword evidence="2" id="KW-1003">Cell membrane</keyword>
<evidence type="ECO:0000256" key="2">
    <source>
        <dbReference type="ARBA" id="ARBA00022475"/>
    </source>
</evidence>
<dbReference type="EMBL" id="OU892280">
    <property type="protein sequence ID" value="CAG9768206.1"/>
    <property type="molecule type" value="Genomic_DNA"/>
</dbReference>
<evidence type="ECO:0000256" key="1">
    <source>
        <dbReference type="ARBA" id="ARBA00004651"/>
    </source>
</evidence>
<evidence type="ECO:0000256" key="4">
    <source>
        <dbReference type="ARBA" id="ARBA00022989"/>
    </source>
</evidence>
<protein>
    <recommendedName>
        <fullName evidence="12">Ionotropic receptor</fullName>
    </recommendedName>
</protein>
<keyword evidence="11" id="KW-1185">Reference proteome</keyword>
<dbReference type="Proteomes" id="UP001152799">
    <property type="component" value="Chromosome 4"/>
</dbReference>